<evidence type="ECO:0000256" key="1">
    <source>
        <dbReference type="ARBA" id="ARBA00009129"/>
    </source>
</evidence>
<evidence type="ECO:0000313" key="5">
    <source>
        <dbReference type="EMBL" id="CAA9285299.1"/>
    </source>
</evidence>
<evidence type="ECO:0000259" key="4">
    <source>
        <dbReference type="Pfam" id="PF05532"/>
    </source>
</evidence>
<protein>
    <recommendedName>
        <fullName evidence="4">CsbD-like domain-containing protein</fullName>
    </recommendedName>
</protein>
<dbReference type="InterPro" id="IPR036629">
    <property type="entry name" value="YjbJ_sf"/>
</dbReference>
<dbReference type="InterPro" id="IPR008462">
    <property type="entry name" value="CsbD"/>
</dbReference>
<keyword evidence="3" id="KW-0812">Transmembrane</keyword>
<keyword evidence="3" id="KW-0472">Membrane</keyword>
<gene>
    <name evidence="5" type="ORF">AVDCRST_MAG08-4151</name>
</gene>
<proteinExistence type="inferred from homology"/>
<dbReference type="EMBL" id="CADCTG010000324">
    <property type="protein sequence ID" value="CAA9285299.1"/>
    <property type="molecule type" value="Genomic_DNA"/>
</dbReference>
<name>A0A6J4JR69_9PROT</name>
<sequence length="145" mass="14918">MDNDRIAGAAQKLGGGAKDALGGALGDTKLQVEGKADKAAGAVQNAFGGAKDAGRDLSDAAQGELSRLRGEVERLTREHVTPALAGAADTAEGYARQAKDAVAERSERASEIVRERPLLAVGLGLATGYLIGRLMGGNTYVYPPR</sequence>
<dbReference type="Gene3D" id="1.10.1470.10">
    <property type="entry name" value="YjbJ"/>
    <property type="match status" value="1"/>
</dbReference>
<dbReference type="AlphaFoldDB" id="A0A6J4JR69"/>
<accession>A0A6J4JR69</accession>
<dbReference type="PANTHER" id="PTHR34977:SF1">
    <property type="entry name" value="UPF0337 PROTEIN YJBJ"/>
    <property type="match status" value="1"/>
</dbReference>
<organism evidence="5">
    <name type="scientific">uncultured Acetobacteraceae bacterium</name>
    <dbReference type="NCBI Taxonomy" id="169975"/>
    <lineage>
        <taxon>Bacteria</taxon>
        <taxon>Pseudomonadati</taxon>
        <taxon>Pseudomonadota</taxon>
        <taxon>Alphaproteobacteria</taxon>
        <taxon>Acetobacterales</taxon>
        <taxon>Acetobacteraceae</taxon>
        <taxon>environmental samples</taxon>
    </lineage>
</organism>
<dbReference type="Pfam" id="PF05532">
    <property type="entry name" value="CsbD"/>
    <property type="match status" value="1"/>
</dbReference>
<comment type="similarity">
    <text evidence="1">Belongs to the UPF0337 (CsbD) family.</text>
</comment>
<feature type="region of interest" description="Disordered" evidence="2">
    <location>
        <begin position="1"/>
        <end position="20"/>
    </location>
</feature>
<dbReference type="SUPFAM" id="SSF69047">
    <property type="entry name" value="Hypothetical protein YjbJ"/>
    <property type="match status" value="1"/>
</dbReference>
<reference evidence="5" key="1">
    <citation type="submission" date="2020-02" db="EMBL/GenBank/DDBJ databases">
        <authorList>
            <person name="Meier V. D."/>
        </authorList>
    </citation>
    <scope>NUCLEOTIDE SEQUENCE</scope>
    <source>
        <strain evidence="5">AVDCRST_MAG08</strain>
    </source>
</reference>
<feature type="compositionally biased region" description="Low complexity" evidence="2">
    <location>
        <begin position="7"/>
        <end position="20"/>
    </location>
</feature>
<dbReference type="InterPro" id="IPR050423">
    <property type="entry name" value="UPF0337_stress_rsp"/>
</dbReference>
<dbReference type="PANTHER" id="PTHR34977">
    <property type="entry name" value="UPF0337 PROTEIN YJBJ"/>
    <property type="match status" value="1"/>
</dbReference>
<evidence type="ECO:0000256" key="2">
    <source>
        <dbReference type="SAM" id="MobiDB-lite"/>
    </source>
</evidence>
<feature type="transmembrane region" description="Helical" evidence="3">
    <location>
        <begin position="118"/>
        <end position="136"/>
    </location>
</feature>
<keyword evidence="3" id="KW-1133">Transmembrane helix</keyword>
<feature type="domain" description="CsbD-like" evidence="4">
    <location>
        <begin position="4"/>
        <end position="55"/>
    </location>
</feature>
<evidence type="ECO:0000256" key="3">
    <source>
        <dbReference type="SAM" id="Phobius"/>
    </source>
</evidence>